<protein>
    <submittedName>
        <fullName evidence="10">Spermidine/putrescine import ATP-binding protein PotA</fullName>
        <ecNumber evidence="10">3.6.3.31</ecNumber>
    </submittedName>
</protein>
<dbReference type="GO" id="GO:0005524">
    <property type="term" value="F:ATP binding"/>
    <property type="evidence" value="ECO:0007669"/>
    <property type="project" value="UniProtKB-KW"/>
</dbReference>
<keyword evidence="8" id="KW-0472">Membrane</keyword>
<evidence type="ECO:0000256" key="2">
    <source>
        <dbReference type="ARBA" id="ARBA00005417"/>
    </source>
</evidence>
<sequence length="341" mass="36974">MTPPLLGLEQVTIGYGELTVVHDVTLALRQGEFVSILGPSGCGKSTLLRAIAGFVPVKGGQISLNGEDVTRQPPEDRDVGIVFQNYALFPTMSVFENIAFGLRVAGTGSRDIRAKVAAIAEVAGILDQLPKRPAELSGGQQQRVAIARSLIMGTKVLLFDEPLSNLDAKVRQTMRREIRRLQAELGFTALFVTHDQDEALSMSDRIVVLNGGRVEQAGTAREIYRSPQTAFVCHFIGAANALLPASAARLFPKLHLQTGESAHVRCEDLKLVDPAHPDAVEARLETLDFTGREATLTCRLGEERLDVIIAGHLVDDDLEPGKALYLAARENAAHIYRKPVS</sequence>
<dbReference type="STRING" id="311410.LA5095_03829"/>
<dbReference type="PANTHER" id="PTHR43875:SF15">
    <property type="entry name" value="TREHALOSE IMPORT ATP-BINDING PROTEIN SUGC"/>
    <property type="match status" value="1"/>
</dbReference>
<keyword evidence="10" id="KW-0378">Hydrolase</keyword>
<organism evidence="10 11">
    <name type="scientific">Roseibium album</name>
    <dbReference type="NCBI Taxonomy" id="311410"/>
    <lineage>
        <taxon>Bacteria</taxon>
        <taxon>Pseudomonadati</taxon>
        <taxon>Pseudomonadota</taxon>
        <taxon>Alphaproteobacteria</taxon>
        <taxon>Hyphomicrobiales</taxon>
        <taxon>Stappiaceae</taxon>
        <taxon>Roseibium</taxon>
    </lineage>
</organism>
<evidence type="ECO:0000256" key="4">
    <source>
        <dbReference type="ARBA" id="ARBA00022475"/>
    </source>
</evidence>
<dbReference type="SUPFAM" id="SSF52540">
    <property type="entry name" value="P-loop containing nucleoside triphosphate hydrolases"/>
    <property type="match status" value="1"/>
</dbReference>
<evidence type="ECO:0000256" key="6">
    <source>
        <dbReference type="ARBA" id="ARBA00022840"/>
    </source>
</evidence>
<accession>A0A0M7ASX4</accession>
<dbReference type="InterPro" id="IPR047641">
    <property type="entry name" value="ABC_transpr_MalK/UgpC-like"/>
</dbReference>
<keyword evidence="11" id="KW-1185">Reference proteome</keyword>
<evidence type="ECO:0000256" key="1">
    <source>
        <dbReference type="ARBA" id="ARBA00004417"/>
    </source>
</evidence>
<dbReference type="OrthoDB" id="9802264at2"/>
<dbReference type="GO" id="GO:0055052">
    <property type="term" value="C:ATP-binding cassette (ABC) transporter complex, substrate-binding subunit-containing"/>
    <property type="evidence" value="ECO:0007669"/>
    <property type="project" value="TreeGrafter"/>
</dbReference>
<evidence type="ECO:0000256" key="7">
    <source>
        <dbReference type="ARBA" id="ARBA00022967"/>
    </source>
</evidence>
<evidence type="ECO:0000256" key="8">
    <source>
        <dbReference type="ARBA" id="ARBA00023136"/>
    </source>
</evidence>
<keyword evidence="5" id="KW-0547">Nucleotide-binding</keyword>
<evidence type="ECO:0000259" key="9">
    <source>
        <dbReference type="PROSITE" id="PS50893"/>
    </source>
</evidence>
<dbReference type="EMBL" id="CXWC01000013">
    <property type="protein sequence ID" value="CTQ77360.1"/>
    <property type="molecule type" value="Genomic_DNA"/>
</dbReference>
<dbReference type="PROSITE" id="PS50893">
    <property type="entry name" value="ABC_TRANSPORTER_2"/>
    <property type="match status" value="1"/>
</dbReference>
<feature type="domain" description="ABC transporter" evidence="9">
    <location>
        <begin position="6"/>
        <end position="236"/>
    </location>
</feature>
<keyword evidence="7" id="KW-1278">Translocase</keyword>
<evidence type="ECO:0000313" key="10">
    <source>
        <dbReference type="EMBL" id="CTQ77360.1"/>
    </source>
</evidence>
<dbReference type="RefSeq" id="WP_055117743.1">
    <property type="nucleotide sequence ID" value="NZ_CXWA01000004.1"/>
</dbReference>
<gene>
    <name evidence="10" type="primary">potA_7</name>
    <name evidence="10" type="ORF">LA5096_05111</name>
</gene>
<dbReference type="PANTHER" id="PTHR43875">
    <property type="entry name" value="MALTODEXTRIN IMPORT ATP-BINDING PROTEIN MSMX"/>
    <property type="match status" value="1"/>
</dbReference>
<dbReference type="AlphaFoldDB" id="A0A0M7ASX4"/>
<dbReference type="SMART" id="SM00382">
    <property type="entry name" value="AAA"/>
    <property type="match status" value="1"/>
</dbReference>
<reference evidence="11" key="1">
    <citation type="submission" date="2015-07" db="EMBL/GenBank/DDBJ databases">
        <authorList>
            <person name="Rodrigo-Torres Lidia"/>
            <person name="Arahal R.David."/>
        </authorList>
    </citation>
    <scope>NUCLEOTIDE SEQUENCE [LARGE SCALE GENOMIC DNA]</scope>
    <source>
        <strain evidence="11">CECT 5096</strain>
    </source>
</reference>
<evidence type="ECO:0000256" key="5">
    <source>
        <dbReference type="ARBA" id="ARBA00022741"/>
    </source>
</evidence>
<evidence type="ECO:0000313" key="11">
    <source>
        <dbReference type="Proteomes" id="UP000049983"/>
    </source>
</evidence>
<comment type="similarity">
    <text evidence="2">Belongs to the ABC transporter superfamily.</text>
</comment>
<keyword evidence="3" id="KW-0813">Transport</keyword>
<keyword evidence="4" id="KW-1003">Cell membrane</keyword>
<proteinExistence type="inferred from homology"/>
<dbReference type="InterPro" id="IPR017871">
    <property type="entry name" value="ABC_transporter-like_CS"/>
</dbReference>
<comment type="subcellular location">
    <subcellularLocation>
        <location evidence="1">Cell inner membrane</location>
        <topology evidence="1">Peripheral membrane protein</topology>
    </subcellularLocation>
</comment>
<dbReference type="GO" id="GO:0016887">
    <property type="term" value="F:ATP hydrolysis activity"/>
    <property type="evidence" value="ECO:0007669"/>
    <property type="project" value="InterPro"/>
</dbReference>
<dbReference type="InterPro" id="IPR027417">
    <property type="entry name" value="P-loop_NTPase"/>
</dbReference>
<dbReference type="GeneID" id="97672374"/>
<dbReference type="InterPro" id="IPR003439">
    <property type="entry name" value="ABC_transporter-like_ATP-bd"/>
</dbReference>
<name>A0A0M7ASX4_9HYPH</name>
<dbReference type="PROSITE" id="PS00211">
    <property type="entry name" value="ABC_TRANSPORTER_1"/>
    <property type="match status" value="1"/>
</dbReference>
<dbReference type="GO" id="GO:0140359">
    <property type="term" value="F:ABC-type transporter activity"/>
    <property type="evidence" value="ECO:0007669"/>
    <property type="project" value="UniProtKB-ARBA"/>
</dbReference>
<dbReference type="Gene3D" id="3.40.50.300">
    <property type="entry name" value="P-loop containing nucleotide triphosphate hydrolases"/>
    <property type="match status" value="1"/>
</dbReference>
<dbReference type="EC" id="3.6.3.31" evidence="10"/>
<keyword evidence="6 10" id="KW-0067">ATP-binding</keyword>
<dbReference type="FunFam" id="3.40.50.300:FF:000042">
    <property type="entry name" value="Maltose/maltodextrin ABC transporter, ATP-binding protein"/>
    <property type="match status" value="1"/>
</dbReference>
<evidence type="ECO:0000256" key="3">
    <source>
        <dbReference type="ARBA" id="ARBA00022448"/>
    </source>
</evidence>
<dbReference type="Pfam" id="PF00005">
    <property type="entry name" value="ABC_tran"/>
    <property type="match status" value="1"/>
</dbReference>
<dbReference type="InterPro" id="IPR003593">
    <property type="entry name" value="AAA+_ATPase"/>
</dbReference>
<dbReference type="Proteomes" id="UP000049983">
    <property type="component" value="Unassembled WGS sequence"/>
</dbReference>